<dbReference type="InterPro" id="IPR016193">
    <property type="entry name" value="Cytidine_deaminase-like"/>
</dbReference>
<evidence type="ECO:0000256" key="10">
    <source>
        <dbReference type="ARBA" id="ARBA00049252"/>
    </source>
</evidence>
<evidence type="ECO:0000256" key="3">
    <source>
        <dbReference type="ARBA" id="ARBA00006576"/>
    </source>
</evidence>
<gene>
    <name evidence="14" type="ORF">J2800_003703</name>
</gene>
<evidence type="ECO:0000256" key="11">
    <source>
        <dbReference type="ARBA" id="ARBA00049558"/>
    </source>
</evidence>
<dbReference type="SUPFAM" id="SSF53927">
    <property type="entry name" value="Cytidine deaminase-like"/>
    <property type="match status" value="1"/>
</dbReference>
<comment type="cofactor">
    <cofactor evidence="1 12">
        <name>Zn(2+)</name>
        <dbReference type="ChEBI" id="CHEBI:29105"/>
    </cofactor>
</comment>
<evidence type="ECO:0000256" key="1">
    <source>
        <dbReference type="ARBA" id="ARBA00001947"/>
    </source>
</evidence>
<dbReference type="PROSITE" id="PS00903">
    <property type="entry name" value="CYT_DCMP_DEAMINASES_1"/>
    <property type="match status" value="1"/>
</dbReference>
<dbReference type="EC" id="3.5.4.5" evidence="4 12"/>
<comment type="catalytic activity">
    <reaction evidence="11 12">
        <text>cytidine + H2O + H(+) = uridine + NH4(+)</text>
        <dbReference type="Rhea" id="RHEA:16069"/>
        <dbReference type="ChEBI" id="CHEBI:15377"/>
        <dbReference type="ChEBI" id="CHEBI:15378"/>
        <dbReference type="ChEBI" id="CHEBI:16704"/>
        <dbReference type="ChEBI" id="CHEBI:17562"/>
        <dbReference type="ChEBI" id="CHEBI:28938"/>
        <dbReference type="EC" id="3.5.4.5"/>
    </reaction>
</comment>
<dbReference type="EMBL" id="JAVDRL010000011">
    <property type="protein sequence ID" value="MDR6532942.1"/>
    <property type="molecule type" value="Genomic_DNA"/>
</dbReference>
<dbReference type="InterPro" id="IPR002125">
    <property type="entry name" value="CMP_dCMP_dom"/>
</dbReference>
<comment type="catalytic activity">
    <reaction evidence="10 12">
        <text>2'-deoxycytidine + H2O + H(+) = 2'-deoxyuridine + NH4(+)</text>
        <dbReference type="Rhea" id="RHEA:13433"/>
        <dbReference type="ChEBI" id="CHEBI:15377"/>
        <dbReference type="ChEBI" id="CHEBI:15378"/>
        <dbReference type="ChEBI" id="CHEBI:15698"/>
        <dbReference type="ChEBI" id="CHEBI:16450"/>
        <dbReference type="ChEBI" id="CHEBI:28938"/>
        <dbReference type="EC" id="3.5.4.5"/>
    </reaction>
</comment>
<keyword evidence="15" id="KW-1185">Reference proteome</keyword>
<dbReference type="Gene3D" id="3.40.140.10">
    <property type="entry name" value="Cytidine Deaminase, domain 2"/>
    <property type="match status" value="1"/>
</dbReference>
<keyword evidence="8 12" id="KW-0862">Zinc</keyword>
<evidence type="ECO:0000313" key="15">
    <source>
        <dbReference type="Proteomes" id="UP001262754"/>
    </source>
</evidence>
<evidence type="ECO:0000313" key="14">
    <source>
        <dbReference type="EMBL" id="MDR6532942.1"/>
    </source>
</evidence>
<reference evidence="14 15" key="1">
    <citation type="submission" date="2023-07" db="EMBL/GenBank/DDBJ databases">
        <title>Sorghum-associated microbial communities from plants grown in Nebraska, USA.</title>
        <authorList>
            <person name="Schachtman D."/>
        </authorList>
    </citation>
    <scope>NUCLEOTIDE SEQUENCE [LARGE SCALE GENOMIC DNA]</scope>
    <source>
        <strain evidence="14 15">DS2154</strain>
    </source>
</reference>
<sequence length="147" mass="15142">MSATETSPTIPIFLDEDSEAALAAALPALLARSYARYSNFTVAAAVIDADGRAHLGVNVENAAYPSGTCAEQTAIGAMVTAGGRGIARVLIAAGSNGVVQPCGACRQRIAEFATDACEIVSVQDGKATRRTPFRTLLPESFGPRDLG</sequence>
<proteinExistence type="inferred from homology"/>
<comment type="function">
    <text evidence="2 12">This enzyme scavenges exogenous and endogenous cytidine and 2'-deoxycytidine for UMP synthesis.</text>
</comment>
<comment type="caution">
    <text evidence="14">The sequence shown here is derived from an EMBL/GenBank/DDBJ whole genome shotgun (WGS) entry which is preliminary data.</text>
</comment>
<organism evidence="14 15">
    <name type="scientific">Caulobacter rhizosphaerae</name>
    <dbReference type="NCBI Taxonomy" id="2010972"/>
    <lineage>
        <taxon>Bacteria</taxon>
        <taxon>Pseudomonadati</taxon>
        <taxon>Pseudomonadota</taxon>
        <taxon>Alphaproteobacteria</taxon>
        <taxon>Caulobacterales</taxon>
        <taxon>Caulobacteraceae</taxon>
        <taxon>Caulobacter</taxon>
    </lineage>
</organism>
<evidence type="ECO:0000256" key="12">
    <source>
        <dbReference type="RuleBase" id="RU364006"/>
    </source>
</evidence>
<dbReference type="CDD" id="cd01283">
    <property type="entry name" value="cytidine_deaminase"/>
    <property type="match status" value="1"/>
</dbReference>
<dbReference type="PANTHER" id="PTHR11644:SF2">
    <property type="entry name" value="CYTIDINE DEAMINASE"/>
    <property type="match status" value="1"/>
</dbReference>
<name>A0ABU1N3U3_9CAUL</name>
<dbReference type="GO" id="GO:0004126">
    <property type="term" value="F:cytidine deaminase activity"/>
    <property type="evidence" value="ECO:0007669"/>
    <property type="project" value="UniProtKB-EC"/>
</dbReference>
<evidence type="ECO:0000256" key="5">
    <source>
        <dbReference type="ARBA" id="ARBA00018266"/>
    </source>
</evidence>
<dbReference type="NCBIfam" id="NF004064">
    <property type="entry name" value="PRK05578.1"/>
    <property type="match status" value="1"/>
</dbReference>
<keyword evidence="7 12" id="KW-0378">Hydrolase</keyword>
<dbReference type="InterPro" id="IPR006262">
    <property type="entry name" value="Cyt_deam_tetra"/>
</dbReference>
<dbReference type="InterPro" id="IPR016192">
    <property type="entry name" value="APOBEC/CMP_deaminase_Zn-bd"/>
</dbReference>
<protein>
    <recommendedName>
        <fullName evidence="5 12">Cytidine deaminase</fullName>
        <ecNumber evidence="4 12">3.5.4.5</ecNumber>
    </recommendedName>
    <alternativeName>
        <fullName evidence="9 12">Cytidine aminohydrolase</fullName>
    </alternativeName>
</protein>
<feature type="domain" description="CMP/dCMP-type deaminase" evidence="13">
    <location>
        <begin position="17"/>
        <end position="144"/>
    </location>
</feature>
<dbReference type="Pfam" id="PF00383">
    <property type="entry name" value="dCMP_cyt_deam_1"/>
    <property type="match status" value="1"/>
</dbReference>
<accession>A0ABU1N3U3</accession>
<dbReference type="RefSeq" id="WP_310033628.1">
    <property type="nucleotide sequence ID" value="NZ_JAVDRL010000011.1"/>
</dbReference>
<keyword evidence="6 12" id="KW-0479">Metal-binding</keyword>
<dbReference type="PANTHER" id="PTHR11644">
    <property type="entry name" value="CYTIDINE DEAMINASE"/>
    <property type="match status" value="1"/>
</dbReference>
<evidence type="ECO:0000256" key="2">
    <source>
        <dbReference type="ARBA" id="ARBA00003949"/>
    </source>
</evidence>
<evidence type="ECO:0000256" key="4">
    <source>
        <dbReference type="ARBA" id="ARBA00012783"/>
    </source>
</evidence>
<evidence type="ECO:0000259" key="13">
    <source>
        <dbReference type="PROSITE" id="PS51747"/>
    </source>
</evidence>
<evidence type="ECO:0000256" key="9">
    <source>
        <dbReference type="ARBA" id="ARBA00032005"/>
    </source>
</evidence>
<evidence type="ECO:0000256" key="7">
    <source>
        <dbReference type="ARBA" id="ARBA00022801"/>
    </source>
</evidence>
<dbReference type="InterPro" id="IPR050202">
    <property type="entry name" value="Cyt/Deoxycyt_deaminase"/>
</dbReference>
<comment type="similarity">
    <text evidence="3 12">Belongs to the cytidine and deoxycytidylate deaminase family.</text>
</comment>
<evidence type="ECO:0000256" key="8">
    <source>
        <dbReference type="ARBA" id="ARBA00022833"/>
    </source>
</evidence>
<dbReference type="NCBIfam" id="TIGR01354">
    <property type="entry name" value="cyt_deam_tetra"/>
    <property type="match status" value="1"/>
</dbReference>
<dbReference type="Proteomes" id="UP001262754">
    <property type="component" value="Unassembled WGS sequence"/>
</dbReference>
<evidence type="ECO:0000256" key="6">
    <source>
        <dbReference type="ARBA" id="ARBA00022723"/>
    </source>
</evidence>
<dbReference type="PROSITE" id="PS51747">
    <property type="entry name" value="CYT_DCMP_DEAMINASES_2"/>
    <property type="match status" value="1"/>
</dbReference>